<dbReference type="Proteomes" id="UP000352698">
    <property type="component" value="Unassembled WGS sequence"/>
</dbReference>
<comment type="caution">
    <text evidence="1">The sequence shown here is derived from an EMBL/GenBank/DDBJ whole genome shotgun (WGS) entry which is preliminary data.</text>
</comment>
<dbReference type="InterPro" id="IPR002860">
    <property type="entry name" value="BNR_rpt"/>
</dbReference>
<proteinExistence type="predicted"/>
<protein>
    <submittedName>
        <fullName evidence="1">Oxidoreductase</fullName>
    </submittedName>
</protein>
<name>A0A7Z9AUF6_ENTHR</name>
<dbReference type="RefSeq" id="WP_010737712.1">
    <property type="nucleotide sequence ID" value="NZ_CABEEP010000001.1"/>
</dbReference>
<dbReference type="Pfam" id="PF02012">
    <property type="entry name" value="BNR"/>
    <property type="match status" value="1"/>
</dbReference>
<dbReference type="SUPFAM" id="SSF110296">
    <property type="entry name" value="Oligoxyloglucan reducing end-specific cellobiohydrolase"/>
    <property type="match status" value="1"/>
</dbReference>
<dbReference type="EMBL" id="CABEEP010000001">
    <property type="protein sequence ID" value="VTQ64831.1"/>
    <property type="molecule type" value="Genomic_DNA"/>
</dbReference>
<dbReference type="AlphaFoldDB" id="A0A7Z9AUF6"/>
<evidence type="ECO:0000313" key="1">
    <source>
        <dbReference type="EMBL" id="VTQ64831.1"/>
    </source>
</evidence>
<reference evidence="1 2" key="1">
    <citation type="submission" date="2019-05" db="EMBL/GenBank/DDBJ databases">
        <authorList>
            <consortium name="Pathogen Informatics"/>
        </authorList>
    </citation>
    <scope>NUCLEOTIDE SEQUENCE [LARGE SCALE GENOMIC DNA]</scope>
    <source>
        <strain evidence="1 2">NCTC12204</strain>
    </source>
</reference>
<dbReference type="Gene3D" id="2.130.10.10">
    <property type="entry name" value="YVTN repeat-like/Quinoprotein amine dehydrogenase"/>
    <property type="match status" value="1"/>
</dbReference>
<gene>
    <name evidence="1" type="ORF">NCTC12204_01592</name>
</gene>
<organism evidence="1 2">
    <name type="scientific">Enterococcus hirae</name>
    <dbReference type="NCBI Taxonomy" id="1354"/>
    <lineage>
        <taxon>Bacteria</taxon>
        <taxon>Bacillati</taxon>
        <taxon>Bacillota</taxon>
        <taxon>Bacilli</taxon>
        <taxon>Lactobacillales</taxon>
        <taxon>Enterococcaceae</taxon>
        <taxon>Enterococcus</taxon>
    </lineage>
</organism>
<evidence type="ECO:0000313" key="2">
    <source>
        <dbReference type="Proteomes" id="UP000352698"/>
    </source>
</evidence>
<dbReference type="InterPro" id="IPR015943">
    <property type="entry name" value="WD40/YVTN_repeat-like_dom_sf"/>
</dbReference>
<dbReference type="CDD" id="cd15482">
    <property type="entry name" value="Sialidase_non-viral"/>
    <property type="match status" value="1"/>
</dbReference>
<sequence>MDKELLIIELMSAKAKMLSIINQRTKKMTWKIGMYLIANLLFFGGWGNIYHHLKQNHPHSFKMERITSLYHFSSYVDLAIGLFLFLLVAVLWFKKRNISRHYDQWLEKQVANMLHISVGSQDENYLYLSDHNKKEFTLAKKRRYFLLQTMEGVSLFLGEQLTWYGSNRYYVFMQVNEPIDRKNKKRIEPFYSHLAIGVGTLLLIGGGVYQFINAGPVATNVHSMMQSEEKVRKMPTSTNQDGLLKPVQTSVNLTTEQTNDVKIDPETQALYLTTNQGKDWHFVPIAVDWLRFGDYTLTSGIVAKGEWMDKTFDVSPTFSWFIYSPDQKNVYLLSSADNGKTWQKSQITDQGGQVRYRKANFFTNDQGVMVFSSSTGMSAESLKIYTTNDKGQSWQKSGSTIVNQPIQNVSFVTKTLGFLSTRENIYYTNDGGLTFKESLVAIPGEYQLGGIDLFQSPNEVVQVSANKLETKFYLLKNGSIDAGKMFACLFYSTDGGETWQFEQQLSQVENR</sequence>
<accession>A0A7Z9AUF6</accession>